<dbReference type="EMBL" id="CM042883">
    <property type="protein sequence ID" value="KAI4372062.1"/>
    <property type="molecule type" value="Genomic_DNA"/>
</dbReference>
<evidence type="ECO:0000313" key="1">
    <source>
        <dbReference type="EMBL" id="KAI4372062.1"/>
    </source>
</evidence>
<name>A0ACB9R0U2_9MYRT</name>
<gene>
    <name evidence="1" type="ORF">MLD38_010345</name>
</gene>
<dbReference type="Proteomes" id="UP001057402">
    <property type="component" value="Chromosome 4"/>
</dbReference>
<accession>A0ACB9R0U2</accession>
<sequence>MSIPLPRETAAPPYRAAELGGREADGVLGDEENWGWLDPTSFSSSLMVSSIFAVRGCLMTQMNWGGVISTMNLAILEFAMAMIPKPWNSPLKARGCGLRMMKKR</sequence>
<protein>
    <submittedName>
        <fullName evidence="1">Uncharacterized protein</fullName>
    </submittedName>
</protein>
<organism evidence="1 2">
    <name type="scientific">Melastoma candidum</name>
    <dbReference type="NCBI Taxonomy" id="119954"/>
    <lineage>
        <taxon>Eukaryota</taxon>
        <taxon>Viridiplantae</taxon>
        <taxon>Streptophyta</taxon>
        <taxon>Embryophyta</taxon>
        <taxon>Tracheophyta</taxon>
        <taxon>Spermatophyta</taxon>
        <taxon>Magnoliopsida</taxon>
        <taxon>eudicotyledons</taxon>
        <taxon>Gunneridae</taxon>
        <taxon>Pentapetalae</taxon>
        <taxon>rosids</taxon>
        <taxon>malvids</taxon>
        <taxon>Myrtales</taxon>
        <taxon>Melastomataceae</taxon>
        <taxon>Melastomatoideae</taxon>
        <taxon>Melastomateae</taxon>
        <taxon>Melastoma</taxon>
    </lineage>
</organism>
<keyword evidence="2" id="KW-1185">Reference proteome</keyword>
<comment type="caution">
    <text evidence="1">The sequence shown here is derived from an EMBL/GenBank/DDBJ whole genome shotgun (WGS) entry which is preliminary data.</text>
</comment>
<evidence type="ECO:0000313" key="2">
    <source>
        <dbReference type="Proteomes" id="UP001057402"/>
    </source>
</evidence>
<proteinExistence type="predicted"/>
<reference evidence="2" key="1">
    <citation type="journal article" date="2023" name="Front. Plant Sci.">
        <title>Chromosomal-level genome assembly of Melastoma candidum provides insights into trichome evolution.</title>
        <authorList>
            <person name="Zhong Y."/>
            <person name="Wu W."/>
            <person name="Sun C."/>
            <person name="Zou P."/>
            <person name="Liu Y."/>
            <person name="Dai S."/>
            <person name="Zhou R."/>
        </authorList>
    </citation>
    <scope>NUCLEOTIDE SEQUENCE [LARGE SCALE GENOMIC DNA]</scope>
</reference>